<name>A0A518EQQ8_9BACT</name>
<dbReference type="CDD" id="cd00293">
    <property type="entry name" value="USP-like"/>
    <property type="match status" value="2"/>
</dbReference>
<dbReference type="PANTHER" id="PTHR47892">
    <property type="entry name" value="UNIVERSAL STRESS PROTEIN E"/>
    <property type="match status" value="1"/>
</dbReference>
<evidence type="ECO:0000256" key="4">
    <source>
        <dbReference type="ARBA" id="ARBA00037131"/>
    </source>
</evidence>
<dbReference type="AlphaFoldDB" id="A0A518EQQ8"/>
<dbReference type="Pfam" id="PF00582">
    <property type="entry name" value="Usp"/>
    <property type="match status" value="2"/>
</dbReference>
<dbReference type="EMBL" id="CP036434">
    <property type="protein sequence ID" value="QDV06423.1"/>
    <property type="molecule type" value="Genomic_DNA"/>
</dbReference>
<dbReference type="InterPro" id="IPR006015">
    <property type="entry name" value="Universal_stress_UspA"/>
</dbReference>
<evidence type="ECO:0000313" key="7">
    <source>
        <dbReference type="Proteomes" id="UP000320390"/>
    </source>
</evidence>
<proteinExistence type="inferred from homology"/>
<evidence type="ECO:0000256" key="2">
    <source>
        <dbReference type="ARBA" id="ARBA00008791"/>
    </source>
</evidence>
<feature type="domain" description="UspA" evidence="5">
    <location>
        <begin position="124"/>
        <end position="261"/>
    </location>
</feature>
<dbReference type="InterPro" id="IPR006016">
    <property type="entry name" value="UspA"/>
</dbReference>
<feature type="domain" description="UspA" evidence="5">
    <location>
        <begin position="2"/>
        <end position="116"/>
    </location>
</feature>
<reference evidence="6 7" key="1">
    <citation type="submission" date="2019-02" db="EMBL/GenBank/DDBJ databases">
        <title>Deep-cultivation of Planctomycetes and their phenomic and genomic characterization uncovers novel biology.</title>
        <authorList>
            <person name="Wiegand S."/>
            <person name="Jogler M."/>
            <person name="Boedeker C."/>
            <person name="Pinto D."/>
            <person name="Vollmers J."/>
            <person name="Rivas-Marin E."/>
            <person name="Kohn T."/>
            <person name="Peeters S.H."/>
            <person name="Heuer A."/>
            <person name="Rast P."/>
            <person name="Oberbeckmann S."/>
            <person name="Bunk B."/>
            <person name="Jeske O."/>
            <person name="Meyerdierks A."/>
            <person name="Storesund J.E."/>
            <person name="Kallscheuer N."/>
            <person name="Luecker S."/>
            <person name="Lage O.M."/>
            <person name="Pohl T."/>
            <person name="Merkel B.J."/>
            <person name="Hornburger P."/>
            <person name="Mueller R.-W."/>
            <person name="Bruemmer F."/>
            <person name="Labrenz M."/>
            <person name="Spormann A.M."/>
            <person name="Op den Camp H."/>
            <person name="Overmann J."/>
            <person name="Amann R."/>
            <person name="Jetten M.S.M."/>
            <person name="Mascher T."/>
            <person name="Medema M.H."/>
            <person name="Devos D.P."/>
            <person name="Kaster A.-K."/>
            <person name="Ovreas L."/>
            <person name="Rohde M."/>
            <person name="Galperin M.Y."/>
            <person name="Jogler C."/>
        </authorList>
    </citation>
    <scope>NUCLEOTIDE SEQUENCE [LARGE SCALE GENOMIC DNA]</scope>
    <source>
        <strain evidence="6 7">Poly30</strain>
    </source>
</reference>
<keyword evidence="3" id="KW-0963">Cytoplasm</keyword>
<evidence type="ECO:0000313" key="6">
    <source>
        <dbReference type="EMBL" id="QDV06423.1"/>
    </source>
</evidence>
<dbReference type="PANTHER" id="PTHR47892:SF1">
    <property type="entry name" value="UNIVERSAL STRESS PROTEIN E"/>
    <property type="match status" value="1"/>
</dbReference>
<protein>
    <submittedName>
        <fullName evidence="6">Universal stress protein E</fullName>
    </submittedName>
</protein>
<dbReference type="Proteomes" id="UP000320390">
    <property type="component" value="Chromosome"/>
</dbReference>
<comment type="similarity">
    <text evidence="2">Belongs to the universal stress protein A family.</text>
</comment>
<keyword evidence="7" id="KW-1185">Reference proteome</keyword>
<gene>
    <name evidence="6" type="primary">uspE_1</name>
    <name evidence="6" type="ORF">Poly30_19320</name>
</gene>
<evidence type="ECO:0000256" key="1">
    <source>
        <dbReference type="ARBA" id="ARBA00004496"/>
    </source>
</evidence>
<evidence type="ECO:0000256" key="3">
    <source>
        <dbReference type="ARBA" id="ARBA00022490"/>
    </source>
</evidence>
<sequence>MRAARQAAWVASRVGAKVTLLHAAWAEDGTGPIDVAPGAEAELDELCMLMGADGARAGYEFVKGHPWHMLVRRALAGDADLIVAGKRSTTERTRRRVGSTAMRVMRKSPAPVWLVKPDHDLTHRHVLASTDLSAVSELAVESAAWIAGQSKGELHVLHAWNLTPEQQRDSSSMTESEYNALVEDARAHALSALEHSVSGLETDPELQLERGVAHLEIMKEVEEQHPDLLVMGSLSIGGRPGFHMGTVAERVLGQVDESILAFKPGDFVCPVALD</sequence>
<comment type="function">
    <text evidence="4">Required for resistance to DNA-damaging agents.</text>
</comment>
<dbReference type="PRINTS" id="PR01438">
    <property type="entry name" value="UNVRSLSTRESS"/>
</dbReference>
<dbReference type="GO" id="GO:0005737">
    <property type="term" value="C:cytoplasm"/>
    <property type="evidence" value="ECO:0007669"/>
    <property type="project" value="UniProtKB-SubCell"/>
</dbReference>
<dbReference type="SUPFAM" id="SSF52402">
    <property type="entry name" value="Adenine nucleotide alpha hydrolases-like"/>
    <property type="match status" value="2"/>
</dbReference>
<organism evidence="6 7">
    <name type="scientific">Saltatorellus ferox</name>
    <dbReference type="NCBI Taxonomy" id="2528018"/>
    <lineage>
        <taxon>Bacteria</taxon>
        <taxon>Pseudomonadati</taxon>
        <taxon>Planctomycetota</taxon>
        <taxon>Planctomycetia</taxon>
        <taxon>Planctomycetia incertae sedis</taxon>
        <taxon>Saltatorellus</taxon>
    </lineage>
</organism>
<dbReference type="Gene3D" id="3.40.50.12370">
    <property type="match status" value="1"/>
</dbReference>
<evidence type="ECO:0000259" key="5">
    <source>
        <dbReference type="Pfam" id="PF00582"/>
    </source>
</evidence>
<comment type="subcellular location">
    <subcellularLocation>
        <location evidence="1">Cytoplasm</location>
    </subcellularLocation>
</comment>
<accession>A0A518EQQ8</accession>